<feature type="transmembrane region" description="Helical" evidence="2">
    <location>
        <begin position="139"/>
        <end position="157"/>
    </location>
</feature>
<evidence type="ECO:0000256" key="2">
    <source>
        <dbReference type="SAM" id="Phobius"/>
    </source>
</evidence>
<dbReference type="Proteomes" id="UP001280121">
    <property type="component" value="Unassembled WGS sequence"/>
</dbReference>
<keyword evidence="2" id="KW-1133">Transmembrane helix</keyword>
<proteinExistence type="predicted"/>
<keyword evidence="2" id="KW-0812">Transmembrane</keyword>
<comment type="caution">
    <text evidence="4">The sequence shown here is derived from an EMBL/GenBank/DDBJ whole genome shotgun (WGS) entry which is preliminary data.</text>
</comment>
<feature type="transmembrane region" description="Helical" evidence="2">
    <location>
        <begin position="351"/>
        <end position="374"/>
    </location>
</feature>
<dbReference type="EMBL" id="JANJYI010000006">
    <property type="protein sequence ID" value="KAK2643911.1"/>
    <property type="molecule type" value="Genomic_DNA"/>
</dbReference>
<feature type="transmembrane region" description="Helical" evidence="2">
    <location>
        <begin position="320"/>
        <end position="339"/>
    </location>
</feature>
<feature type="region of interest" description="Disordered" evidence="1">
    <location>
        <begin position="593"/>
        <end position="618"/>
    </location>
</feature>
<evidence type="ECO:0000313" key="4">
    <source>
        <dbReference type="EMBL" id="KAK2643911.1"/>
    </source>
</evidence>
<dbReference type="InterPro" id="IPR007658">
    <property type="entry name" value="DUF594"/>
</dbReference>
<dbReference type="Pfam" id="PF13968">
    <property type="entry name" value="DUF4220"/>
    <property type="match status" value="1"/>
</dbReference>
<keyword evidence="5" id="KW-1185">Reference proteome</keyword>
<feature type="domain" description="DUF4220" evidence="3">
    <location>
        <begin position="69"/>
        <end position="416"/>
    </location>
</feature>
<keyword evidence="2" id="KW-0472">Membrane</keyword>
<name>A0AAD9TXM6_9ROSI</name>
<evidence type="ECO:0000256" key="1">
    <source>
        <dbReference type="SAM" id="MobiDB-lite"/>
    </source>
</evidence>
<feature type="transmembrane region" description="Helical" evidence="2">
    <location>
        <begin position="546"/>
        <end position="567"/>
    </location>
</feature>
<accession>A0AAD9TXM6</accession>
<evidence type="ECO:0000313" key="5">
    <source>
        <dbReference type="Proteomes" id="UP001280121"/>
    </source>
</evidence>
<dbReference type="AlphaFoldDB" id="A0AAD9TXM6"/>
<gene>
    <name evidence="4" type="ORF">Ddye_019106</name>
</gene>
<protein>
    <recommendedName>
        <fullName evidence="3">DUF4220 domain-containing protein</fullName>
    </recommendedName>
</protein>
<reference evidence="4" key="1">
    <citation type="journal article" date="2023" name="Plant J.">
        <title>Genome sequences and population genomics provide insights into the demographic history, inbreeding, and mutation load of two 'living fossil' tree species of Dipteronia.</title>
        <authorList>
            <person name="Feng Y."/>
            <person name="Comes H.P."/>
            <person name="Chen J."/>
            <person name="Zhu S."/>
            <person name="Lu R."/>
            <person name="Zhang X."/>
            <person name="Li P."/>
            <person name="Qiu J."/>
            <person name="Olsen K.M."/>
            <person name="Qiu Y."/>
        </authorList>
    </citation>
    <scope>NUCLEOTIDE SEQUENCE</scope>
    <source>
        <strain evidence="4">KIB01</strain>
    </source>
</reference>
<feature type="compositionally biased region" description="Polar residues" evidence="1">
    <location>
        <begin position="593"/>
        <end position="611"/>
    </location>
</feature>
<organism evidence="4 5">
    <name type="scientific">Dipteronia dyeriana</name>
    <dbReference type="NCBI Taxonomy" id="168575"/>
    <lineage>
        <taxon>Eukaryota</taxon>
        <taxon>Viridiplantae</taxon>
        <taxon>Streptophyta</taxon>
        <taxon>Embryophyta</taxon>
        <taxon>Tracheophyta</taxon>
        <taxon>Spermatophyta</taxon>
        <taxon>Magnoliopsida</taxon>
        <taxon>eudicotyledons</taxon>
        <taxon>Gunneridae</taxon>
        <taxon>Pentapetalae</taxon>
        <taxon>rosids</taxon>
        <taxon>malvids</taxon>
        <taxon>Sapindales</taxon>
        <taxon>Sapindaceae</taxon>
        <taxon>Hippocastanoideae</taxon>
        <taxon>Acereae</taxon>
        <taxon>Dipteronia</taxon>
    </lineage>
</organism>
<evidence type="ECO:0000259" key="3">
    <source>
        <dbReference type="Pfam" id="PF13968"/>
    </source>
</evidence>
<dbReference type="Pfam" id="PF04578">
    <property type="entry name" value="DUF594"/>
    <property type="match status" value="1"/>
</dbReference>
<feature type="transmembrane region" description="Helical" evidence="2">
    <location>
        <begin position="66"/>
        <end position="88"/>
    </location>
</feature>
<sequence>MVLKAVVGGLILMKRKRLMQVFPPRLREVWKEWELRALVLISLLVQIILIVLGNRRRYIPKTWIKCVVWSAYLLADSVATIALGLLLNDLGQVYEDGGNLDSESELKALWAPFLLLHLGGPDTITAYSLEDNELFLRHAFQLAVQTGATLLIFFLGWNGSRHSFLSIPMIFVGVIKYGERTWSLWSASSDRLRDTMLTPADPGPNYSKLADEYALKHAEGFYVEVEELKDDQGGIDLPESAAKSTPDANNIRTAHALFGTFKRLFADLILSFQDREKSLSIFQSLSHDIDRAFHVIAIELGFMYDLLYTKASVVYTPWGLISRGITTSLTFLVLVIFSVSNKRKYSKKVDVYITFLLLVVAIILEIYAALLLLFSDQSKRWLIAHKRTCIVKFINRYSTILVKVPRWSNYMTKYSITCFCLKEKPGHKILRLFHLDKLREKHRYKTYEVVPESLKKFIFKHVGQKYTQFKEKQGTNASIRDLYAQPVGSVVLKKYNLLDHQEWSNKIEFDQSILIWHIATDLCYFSGIDQDSNDSNCKTSKLLSDYMLYLLVMHPFLLPVGIGLIRFRDTQSEARSFFEERMSIFSISTTQSHSNQASQDQDQGIHQSGNDQAPPDQDLIRKKRTQAIRMLLKVKTHVPPIKVKGDRSKSVLFDACRLASALNKISDKRQKWEMIRDVWLEMLTYAACQSRGSQHARHLRRGGELLTHVWLLMSHFGLTEQFQISRGHARARLTVA</sequence>
<dbReference type="PANTHER" id="PTHR31325">
    <property type="entry name" value="OS01G0798800 PROTEIN-RELATED"/>
    <property type="match status" value="1"/>
</dbReference>
<feature type="transmembrane region" description="Helical" evidence="2">
    <location>
        <begin position="35"/>
        <end position="54"/>
    </location>
</feature>
<dbReference type="InterPro" id="IPR025315">
    <property type="entry name" value="DUF4220"/>
</dbReference>